<dbReference type="Proteomes" id="UP001500751">
    <property type="component" value="Unassembled WGS sequence"/>
</dbReference>
<gene>
    <name evidence="1" type="ORF">GCM10009839_08530</name>
</gene>
<dbReference type="PIRSF" id="PIRSF017393">
    <property type="entry name" value="MTase_SAV2177"/>
    <property type="match status" value="1"/>
</dbReference>
<keyword evidence="1" id="KW-0808">Transferase</keyword>
<evidence type="ECO:0000313" key="1">
    <source>
        <dbReference type="EMBL" id="GAA2015559.1"/>
    </source>
</evidence>
<protein>
    <submittedName>
        <fullName evidence="1">SAM-dependent methyltransferase</fullName>
    </submittedName>
</protein>
<keyword evidence="2" id="KW-1185">Reference proteome</keyword>
<comment type="caution">
    <text evidence="1">The sequence shown here is derived from an EMBL/GenBank/DDBJ whole genome shotgun (WGS) entry which is preliminary data.</text>
</comment>
<dbReference type="GO" id="GO:0032259">
    <property type="term" value="P:methylation"/>
    <property type="evidence" value="ECO:0007669"/>
    <property type="project" value="UniProtKB-KW"/>
</dbReference>
<dbReference type="InterPro" id="IPR029063">
    <property type="entry name" value="SAM-dependent_MTases_sf"/>
</dbReference>
<dbReference type="GO" id="GO:0008168">
    <property type="term" value="F:methyltransferase activity"/>
    <property type="evidence" value="ECO:0007669"/>
    <property type="project" value="UniProtKB-KW"/>
</dbReference>
<dbReference type="EMBL" id="BAAAQN010000004">
    <property type="protein sequence ID" value="GAA2015559.1"/>
    <property type="molecule type" value="Genomic_DNA"/>
</dbReference>
<reference evidence="1 2" key="1">
    <citation type="journal article" date="2019" name="Int. J. Syst. Evol. Microbiol.">
        <title>The Global Catalogue of Microorganisms (GCM) 10K type strain sequencing project: providing services to taxonomists for standard genome sequencing and annotation.</title>
        <authorList>
            <consortium name="The Broad Institute Genomics Platform"/>
            <consortium name="The Broad Institute Genome Sequencing Center for Infectious Disease"/>
            <person name="Wu L."/>
            <person name="Ma J."/>
        </authorList>
    </citation>
    <scope>NUCLEOTIDE SEQUENCE [LARGE SCALE GENOMIC DNA]</scope>
    <source>
        <strain evidence="1 2">JCM 16014</strain>
    </source>
</reference>
<keyword evidence="1" id="KW-0489">Methyltransferase</keyword>
<proteinExistence type="predicted"/>
<organism evidence="1 2">
    <name type="scientific">Catenulispora yoronensis</name>
    <dbReference type="NCBI Taxonomy" id="450799"/>
    <lineage>
        <taxon>Bacteria</taxon>
        <taxon>Bacillati</taxon>
        <taxon>Actinomycetota</taxon>
        <taxon>Actinomycetes</taxon>
        <taxon>Catenulisporales</taxon>
        <taxon>Catenulisporaceae</taxon>
        <taxon>Catenulispora</taxon>
    </lineage>
</organism>
<sequence>MQHGLAWTPDDVDIERPSVARMYDYFLGGSHNFASDRDLAKQAQEVFPDAPHVVRANRSFLGRAVAALCALGVDQFLDLGSGIPTVGNVHEIVAAHRSGARTVYVDSDPVAVAHASALLRDTDRVAVVHADLRNPDAVLRGAVETGELGLSIPTAVLLVSVLPFVPDEDDPARIVAAYRDATVPGSYLAISHGTNDYRPKQVGEVENVYAKTTQPGVFRGKTEVERFFDGYELLEPGLVDIIHWRPEPAALAADPLGGDVARYSLIAGVGRRRG</sequence>
<name>A0ABN2TQP5_9ACTN</name>
<accession>A0ABN2TQP5</accession>
<evidence type="ECO:0000313" key="2">
    <source>
        <dbReference type="Proteomes" id="UP001500751"/>
    </source>
</evidence>
<dbReference type="RefSeq" id="WP_344664154.1">
    <property type="nucleotide sequence ID" value="NZ_BAAAQN010000004.1"/>
</dbReference>
<dbReference type="InterPro" id="IPR006764">
    <property type="entry name" value="SAM_dep_MeTrfase_SAV2177_type"/>
</dbReference>
<dbReference type="SUPFAM" id="SSF53335">
    <property type="entry name" value="S-adenosyl-L-methionine-dependent methyltransferases"/>
    <property type="match status" value="1"/>
</dbReference>
<dbReference type="Pfam" id="PF04672">
    <property type="entry name" value="Methyltransf_19"/>
    <property type="match status" value="1"/>
</dbReference>
<dbReference type="Gene3D" id="3.40.50.150">
    <property type="entry name" value="Vaccinia Virus protein VP39"/>
    <property type="match status" value="1"/>
</dbReference>
<dbReference type="CDD" id="cd02440">
    <property type="entry name" value="AdoMet_MTases"/>
    <property type="match status" value="1"/>
</dbReference>